<comment type="pathway">
    <text evidence="7">Amino-acid biosynthesis; L-arginine biosynthesis [regulation].</text>
</comment>
<keyword evidence="7" id="KW-0055">Arginine biosynthesis</keyword>
<sequence length="169" mass="19012">MVVVMQEYTRGVVLVKKSIRQERIERLINQYPIGTQEELMEHLEDVGIQATQATISRDIREMQIVKAQDGHGHLRYTIFKVGNRSEEEHLRETINEVVIGLTQVDFVNVLKTLPSNGNLLAAIFDDLNLPEIVGTLAGHDTILIISANADVAKQLHDKIAAEMNPEIIH</sequence>
<dbReference type="GO" id="GO:0034618">
    <property type="term" value="F:arginine binding"/>
    <property type="evidence" value="ECO:0007669"/>
    <property type="project" value="InterPro"/>
</dbReference>
<evidence type="ECO:0000259" key="9">
    <source>
        <dbReference type="Pfam" id="PF01316"/>
    </source>
</evidence>
<evidence type="ECO:0000256" key="7">
    <source>
        <dbReference type="HAMAP-Rule" id="MF_00173"/>
    </source>
</evidence>
<accession>M5B0Q1</accession>
<dbReference type="PRINTS" id="PR01467">
    <property type="entry name" value="ARGREPRESSOR"/>
</dbReference>
<evidence type="ECO:0000256" key="4">
    <source>
        <dbReference type="ARBA" id="ARBA00023015"/>
    </source>
</evidence>
<dbReference type="EMBL" id="AP012167">
    <property type="protein sequence ID" value="BAN07076.1"/>
    <property type="molecule type" value="Genomic_DNA"/>
</dbReference>
<keyword evidence="5 7" id="KW-0238">DNA-binding</keyword>
<evidence type="ECO:0000256" key="3">
    <source>
        <dbReference type="ARBA" id="ARBA00022490"/>
    </source>
</evidence>
<dbReference type="SUPFAM" id="SSF46785">
    <property type="entry name" value="Winged helix' DNA-binding domain"/>
    <property type="match status" value="1"/>
</dbReference>
<dbReference type="Proteomes" id="UP000012042">
    <property type="component" value="Chromosome"/>
</dbReference>
<feature type="domain" description="Arginine repressor C-terminal" evidence="10">
    <location>
        <begin position="95"/>
        <end position="159"/>
    </location>
</feature>
<dbReference type="GO" id="GO:1900079">
    <property type="term" value="P:regulation of arginine biosynthetic process"/>
    <property type="evidence" value="ECO:0007669"/>
    <property type="project" value="UniProtKB-UniRule"/>
</dbReference>
<organism evidence="11 12">
    <name type="scientific">Levilactobacillus brevis KB290</name>
    <dbReference type="NCBI Taxonomy" id="1001583"/>
    <lineage>
        <taxon>Bacteria</taxon>
        <taxon>Bacillati</taxon>
        <taxon>Bacillota</taxon>
        <taxon>Bacilli</taxon>
        <taxon>Lactobacillales</taxon>
        <taxon>Lactobacillaceae</taxon>
        <taxon>Levilactobacillus</taxon>
    </lineage>
</organism>
<dbReference type="GO" id="GO:0006526">
    <property type="term" value="P:L-arginine biosynthetic process"/>
    <property type="evidence" value="ECO:0007669"/>
    <property type="project" value="UniProtKB-UniPathway"/>
</dbReference>
<dbReference type="PANTHER" id="PTHR34471:SF1">
    <property type="entry name" value="ARGININE REPRESSOR"/>
    <property type="match status" value="1"/>
</dbReference>
<evidence type="ECO:0000256" key="2">
    <source>
        <dbReference type="ARBA" id="ARBA00008316"/>
    </source>
</evidence>
<keyword evidence="6 7" id="KW-0804">Transcription</keyword>
<keyword evidence="4 7" id="KW-0805">Transcription regulation</keyword>
<dbReference type="GO" id="GO:0003677">
    <property type="term" value="F:DNA binding"/>
    <property type="evidence" value="ECO:0007669"/>
    <property type="project" value="UniProtKB-KW"/>
</dbReference>
<dbReference type="HAMAP" id="MF_00173">
    <property type="entry name" value="Arg_repressor"/>
    <property type="match status" value="1"/>
</dbReference>
<dbReference type="InterPro" id="IPR036251">
    <property type="entry name" value="Arg_repress_C_sf"/>
</dbReference>
<evidence type="ECO:0000256" key="1">
    <source>
        <dbReference type="ARBA" id="ARBA00004496"/>
    </source>
</evidence>
<evidence type="ECO:0000313" key="11">
    <source>
        <dbReference type="EMBL" id="BAN07076.1"/>
    </source>
</evidence>
<dbReference type="AlphaFoldDB" id="M5B0Q1"/>
<proteinExistence type="inferred from homology"/>
<evidence type="ECO:0000313" key="12">
    <source>
        <dbReference type="Proteomes" id="UP000012042"/>
    </source>
</evidence>
<keyword evidence="3 7" id="KW-0963">Cytoplasm</keyword>
<dbReference type="InterPro" id="IPR001669">
    <property type="entry name" value="Arg_repress"/>
</dbReference>
<comment type="similarity">
    <text evidence="2 7">Belongs to the ArgR family.</text>
</comment>
<dbReference type="PANTHER" id="PTHR34471">
    <property type="entry name" value="ARGININE REPRESSOR"/>
    <property type="match status" value="1"/>
</dbReference>
<name>M5B0Q1_LEVBR</name>
<dbReference type="InterPro" id="IPR020900">
    <property type="entry name" value="Arg_repress_DNA-bd"/>
</dbReference>
<evidence type="ECO:0000256" key="5">
    <source>
        <dbReference type="ARBA" id="ARBA00023125"/>
    </source>
</evidence>
<dbReference type="Pfam" id="PF01316">
    <property type="entry name" value="Arg_repressor"/>
    <property type="match status" value="1"/>
</dbReference>
<dbReference type="Gene3D" id="1.10.10.10">
    <property type="entry name" value="Winged helix-like DNA-binding domain superfamily/Winged helix DNA-binding domain"/>
    <property type="match status" value="1"/>
</dbReference>
<dbReference type="KEGG" id="lbk:LVISKB_1441"/>
<feature type="domain" description="Arginine repressor DNA-binding" evidence="9">
    <location>
        <begin position="15"/>
        <end position="81"/>
    </location>
</feature>
<dbReference type="GO" id="GO:0003700">
    <property type="term" value="F:DNA-binding transcription factor activity"/>
    <property type="evidence" value="ECO:0007669"/>
    <property type="project" value="UniProtKB-UniRule"/>
</dbReference>
<dbReference type="Pfam" id="PF02863">
    <property type="entry name" value="Arg_repressor_C"/>
    <property type="match status" value="1"/>
</dbReference>
<dbReference type="PATRIC" id="fig|1001583.3.peg.1421"/>
<dbReference type="GO" id="GO:0051259">
    <property type="term" value="P:protein complex oligomerization"/>
    <property type="evidence" value="ECO:0007669"/>
    <property type="project" value="InterPro"/>
</dbReference>
<protein>
    <recommendedName>
        <fullName evidence="7 8">Arginine repressor</fullName>
    </recommendedName>
</protein>
<evidence type="ECO:0000256" key="8">
    <source>
        <dbReference type="NCBIfam" id="TIGR01529"/>
    </source>
</evidence>
<dbReference type="GO" id="GO:0005737">
    <property type="term" value="C:cytoplasm"/>
    <property type="evidence" value="ECO:0007669"/>
    <property type="project" value="UniProtKB-SubCell"/>
</dbReference>
<dbReference type="InterPro" id="IPR036388">
    <property type="entry name" value="WH-like_DNA-bd_sf"/>
</dbReference>
<dbReference type="Gene3D" id="3.30.1360.40">
    <property type="match status" value="1"/>
</dbReference>
<dbReference type="InterPro" id="IPR020899">
    <property type="entry name" value="Arg_repress_C"/>
</dbReference>
<keyword evidence="7" id="KW-0678">Repressor</keyword>
<dbReference type="SUPFAM" id="SSF55252">
    <property type="entry name" value="C-terminal domain of arginine repressor"/>
    <property type="match status" value="1"/>
</dbReference>
<reference evidence="11 12" key="1">
    <citation type="journal article" date="2013" name="PLoS ONE">
        <title>Genomic Analysis by Deep Sequencing of the Probiotic Lactobacillus brevis KB290 Harboring Nine Plasmids Reveals Genomic Stability.</title>
        <authorList>
            <person name="Fukao M."/>
            <person name="Oshima K."/>
            <person name="Morita H."/>
            <person name="Toh H."/>
            <person name="Suda W."/>
            <person name="Kim S.W."/>
            <person name="Suzuki S."/>
            <person name="Yakabe T."/>
            <person name="Hattori M."/>
            <person name="Yajima N."/>
        </authorList>
    </citation>
    <scope>NUCLEOTIDE SEQUENCE [LARGE SCALE GENOMIC DNA]</scope>
    <source>
        <strain evidence="11 12">KB290</strain>
    </source>
</reference>
<comment type="subcellular location">
    <subcellularLocation>
        <location evidence="1 7">Cytoplasm</location>
    </subcellularLocation>
</comment>
<dbReference type="UniPathway" id="UPA00068"/>
<dbReference type="NCBIfam" id="TIGR01529">
    <property type="entry name" value="argR_whole"/>
    <property type="match status" value="1"/>
</dbReference>
<keyword evidence="7" id="KW-0028">Amino-acid biosynthesis</keyword>
<evidence type="ECO:0000256" key="6">
    <source>
        <dbReference type="ARBA" id="ARBA00023163"/>
    </source>
</evidence>
<evidence type="ECO:0000259" key="10">
    <source>
        <dbReference type="Pfam" id="PF02863"/>
    </source>
</evidence>
<comment type="function">
    <text evidence="7">Regulates arginine biosynthesis genes.</text>
</comment>
<gene>
    <name evidence="7" type="primary">argR</name>
    <name evidence="11" type="ORF">LVISKB_1441</name>
</gene>
<dbReference type="InterPro" id="IPR036390">
    <property type="entry name" value="WH_DNA-bd_sf"/>
</dbReference>
<dbReference type="HOGENOM" id="CLU_097103_3_0_9"/>